<dbReference type="Pfam" id="PF02542">
    <property type="entry name" value="YgbB"/>
    <property type="match status" value="1"/>
</dbReference>
<dbReference type="NCBIfam" id="TIGR00151">
    <property type="entry name" value="ispF"/>
    <property type="match status" value="1"/>
</dbReference>
<feature type="domain" description="2-C-methyl-D-erythritol 2,4-cyclodiphosphate synthase" evidence="11">
    <location>
        <begin position="1"/>
        <end position="154"/>
    </location>
</feature>
<reference evidence="12 13" key="1">
    <citation type="submission" date="2016-11" db="EMBL/GenBank/DDBJ databases">
        <title>Mixed transmission modes and dynamic genome evolution in an obligate animal-bacterial symbiosis.</title>
        <authorList>
            <person name="Russell S.L."/>
            <person name="Corbett-Detig R.B."/>
            <person name="Cavanaugh C.M."/>
        </authorList>
    </citation>
    <scope>NUCLEOTIDE SEQUENCE [LARGE SCALE GENOMIC DNA]</scope>
    <source>
        <strain evidence="12">Se-Cadez</strain>
    </source>
</reference>
<feature type="binding site" evidence="9">
    <location>
        <begin position="61"/>
        <end position="65"/>
    </location>
    <ligand>
        <name>4-CDP-2-C-methyl-D-erythritol 2-phosphate</name>
        <dbReference type="ChEBI" id="CHEBI:57919"/>
    </ligand>
</feature>
<feature type="binding site" evidence="9">
    <location>
        <position position="142"/>
    </location>
    <ligand>
        <name>4-CDP-2-C-methyl-D-erythritol 2-phosphate</name>
        <dbReference type="ChEBI" id="CHEBI:57919"/>
    </ligand>
</feature>
<feature type="binding site" evidence="9">
    <location>
        <begin position="34"/>
        <end position="35"/>
    </location>
    <ligand>
        <name>4-CDP-2-C-methyl-D-erythritol 2-phosphate</name>
        <dbReference type="ChEBI" id="CHEBI:57919"/>
    </ligand>
</feature>
<comment type="subunit">
    <text evidence="4 9">Homotrimer.</text>
</comment>
<feature type="binding site" evidence="9">
    <location>
        <begin position="132"/>
        <end position="135"/>
    </location>
    <ligand>
        <name>4-CDP-2-C-methyl-D-erythritol 2-phosphate</name>
        <dbReference type="ChEBI" id="CHEBI:57919"/>
    </ligand>
</feature>
<dbReference type="GO" id="GO:0008685">
    <property type="term" value="F:2-C-methyl-D-erythritol 2,4-cyclodiphosphate synthase activity"/>
    <property type="evidence" value="ECO:0007669"/>
    <property type="project" value="UniProtKB-UniRule"/>
</dbReference>
<dbReference type="PANTHER" id="PTHR43181:SF1">
    <property type="entry name" value="2-C-METHYL-D-ERYTHRITOL 2,4-CYCLODIPHOSPHATE SYNTHASE, CHLOROPLASTIC"/>
    <property type="match status" value="1"/>
</dbReference>
<evidence type="ECO:0000259" key="11">
    <source>
        <dbReference type="Pfam" id="PF02542"/>
    </source>
</evidence>
<dbReference type="InterPro" id="IPR020555">
    <property type="entry name" value="MECDP_synthase_CS"/>
</dbReference>
<feature type="binding site" evidence="9">
    <location>
        <begin position="8"/>
        <end position="10"/>
    </location>
    <ligand>
        <name>4-CDP-2-C-methyl-D-erythritol 2-phosphate</name>
        <dbReference type="ChEBI" id="CHEBI:57919"/>
    </ligand>
</feature>
<feature type="binding site" evidence="9">
    <location>
        <begin position="56"/>
        <end position="58"/>
    </location>
    <ligand>
        <name>4-CDP-2-C-methyl-D-erythritol 2-phosphate</name>
        <dbReference type="ChEBI" id="CHEBI:57919"/>
    </ligand>
</feature>
<dbReference type="Proteomes" id="UP000190896">
    <property type="component" value="Unassembled WGS sequence"/>
</dbReference>
<name>A0A1T2KTW8_9GAMM</name>
<feature type="site" description="Transition state stabilizer" evidence="9">
    <location>
        <position position="133"/>
    </location>
</feature>
<evidence type="ECO:0000256" key="5">
    <source>
        <dbReference type="ARBA" id="ARBA00012579"/>
    </source>
</evidence>
<evidence type="ECO:0000313" key="12">
    <source>
        <dbReference type="EMBL" id="OOZ36262.1"/>
    </source>
</evidence>
<dbReference type="OrthoDB" id="9804336at2"/>
<dbReference type="EMBL" id="MPRJ01000047">
    <property type="protein sequence ID" value="OOZ36262.1"/>
    <property type="molecule type" value="Genomic_DNA"/>
</dbReference>
<evidence type="ECO:0000256" key="8">
    <source>
        <dbReference type="ARBA" id="ARBA00023239"/>
    </source>
</evidence>
<protein>
    <recommendedName>
        <fullName evidence="5 9">2-C-methyl-D-erythritol 2,4-cyclodiphosphate synthase</fullName>
        <shortName evidence="9">MECDP-synthase</shortName>
        <shortName evidence="9">MECPP-synthase</shortName>
        <shortName evidence="9">MECPS</shortName>
        <ecNumber evidence="5 9">4.6.1.12</ecNumber>
    </recommendedName>
</protein>
<accession>A0A1T2KTW8</accession>
<evidence type="ECO:0000313" key="13">
    <source>
        <dbReference type="Proteomes" id="UP000190896"/>
    </source>
</evidence>
<comment type="function">
    <text evidence="9">Involved in the biosynthesis of isopentenyl diphosphate (IPP) and dimethylallyl diphosphate (DMAPP), two major building blocks of isoprenoid compounds. Catalyzes the conversion of 4-diphosphocytidyl-2-C-methyl-D-erythritol 2-phosphate (CDP-ME2P) to 2-C-methyl-D-erythritol 2,4-cyclodiphosphate (ME-CPP) with a corresponding release of cytidine 5-monophosphate (CMP).</text>
</comment>
<feature type="binding site" evidence="9">
    <location>
        <position position="139"/>
    </location>
    <ligand>
        <name>4-CDP-2-C-methyl-D-erythritol 2-phosphate</name>
        <dbReference type="ChEBI" id="CHEBI:57919"/>
    </ligand>
</feature>
<feature type="binding site" evidence="9">
    <location>
        <begin position="100"/>
        <end position="106"/>
    </location>
    <ligand>
        <name>4-CDP-2-C-methyl-D-erythritol 2-phosphate</name>
        <dbReference type="ChEBI" id="CHEBI:57919"/>
    </ligand>
</feature>
<dbReference type="InterPro" id="IPR003526">
    <property type="entry name" value="MECDP_synthase"/>
</dbReference>
<evidence type="ECO:0000256" key="6">
    <source>
        <dbReference type="ARBA" id="ARBA00022723"/>
    </source>
</evidence>
<feature type="site" description="Transition state stabilizer" evidence="9">
    <location>
        <position position="34"/>
    </location>
</feature>
<gene>
    <name evidence="9" type="primary">ispF</name>
    <name evidence="12" type="ORF">BOW51_08020</name>
</gene>
<feature type="binding site" evidence="9">
    <location>
        <position position="42"/>
    </location>
    <ligand>
        <name>a divalent metal cation</name>
        <dbReference type="ChEBI" id="CHEBI:60240"/>
    </ligand>
</feature>
<keyword evidence="7 9" id="KW-0414">Isoprene biosynthesis</keyword>
<evidence type="ECO:0000256" key="1">
    <source>
        <dbReference type="ARBA" id="ARBA00000200"/>
    </source>
</evidence>
<keyword evidence="13" id="KW-1185">Reference proteome</keyword>
<comment type="catalytic activity">
    <reaction evidence="1 9 10">
        <text>4-CDP-2-C-methyl-D-erythritol 2-phosphate = 2-C-methyl-D-erythritol 2,4-cyclic diphosphate + CMP</text>
        <dbReference type="Rhea" id="RHEA:23864"/>
        <dbReference type="ChEBI" id="CHEBI:57919"/>
        <dbReference type="ChEBI" id="CHEBI:58483"/>
        <dbReference type="ChEBI" id="CHEBI:60377"/>
        <dbReference type="EC" id="4.6.1.12"/>
    </reaction>
</comment>
<dbReference type="SUPFAM" id="SSF69765">
    <property type="entry name" value="IpsF-like"/>
    <property type="match status" value="1"/>
</dbReference>
<evidence type="ECO:0000256" key="3">
    <source>
        <dbReference type="ARBA" id="ARBA00008480"/>
    </source>
</evidence>
<organism evidence="12 13">
    <name type="scientific">Solemya velesiana gill symbiont</name>
    <dbReference type="NCBI Taxonomy" id="1918948"/>
    <lineage>
        <taxon>Bacteria</taxon>
        <taxon>Pseudomonadati</taxon>
        <taxon>Pseudomonadota</taxon>
        <taxon>Gammaproteobacteria</taxon>
        <taxon>sulfur-oxidizing symbionts</taxon>
    </lineage>
</organism>
<evidence type="ECO:0000256" key="2">
    <source>
        <dbReference type="ARBA" id="ARBA00004709"/>
    </source>
</evidence>
<dbReference type="GO" id="GO:0046872">
    <property type="term" value="F:metal ion binding"/>
    <property type="evidence" value="ECO:0007669"/>
    <property type="project" value="UniProtKB-KW"/>
</dbReference>
<dbReference type="PANTHER" id="PTHR43181">
    <property type="entry name" value="2-C-METHYL-D-ERYTHRITOL 2,4-CYCLODIPHOSPHATE SYNTHASE, CHLOROPLASTIC"/>
    <property type="match status" value="1"/>
</dbReference>
<evidence type="ECO:0000256" key="9">
    <source>
        <dbReference type="HAMAP-Rule" id="MF_00107"/>
    </source>
</evidence>
<comment type="cofactor">
    <cofactor evidence="9">
        <name>a divalent metal cation</name>
        <dbReference type="ChEBI" id="CHEBI:60240"/>
    </cofactor>
    <text evidence="9">Binds 1 divalent metal cation per subunit.</text>
</comment>
<proteinExistence type="inferred from homology"/>
<dbReference type="HAMAP" id="MF_00107">
    <property type="entry name" value="IspF"/>
    <property type="match status" value="1"/>
</dbReference>
<sequence length="158" mass="16711">MRIGQGYDAHRFGGEGPLVVGGEKIDYEMGMVAHSDGDVLVHALCDALLGAAGLGDIGHHFPDSDAAYENIDSRVLLRQVVGNLAQRDMRVGNVDITLVAQAPKMAPHIQKMRENLSADLGVEVPRVNVKATTTEGMGFAGRKEGIACYAAALLETVG</sequence>
<dbReference type="Gene3D" id="3.30.1330.50">
    <property type="entry name" value="2-C-methyl-D-erythritol 2,4-cyclodiphosphate synthase"/>
    <property type="match status" value="1"/>
</dbReference>
<evidence type="ECO:0000256" key="10">
    <source>
        <dbReference type="RuleBase" id="RU004395"/>
    </source>
</evidence>
<dbReference type="UniPathway" id="UPA00056">
    <property type="reaction ID" value="UER00095"/>
</dbReference>
<keyword evidence="8 9" id="KW-0456">Lyase</keyword>
<dbReference type="GO" id="GO:0019288">
    <property type="term" value="P:isopentenyl diphosphate biosynthetic process, methylerythritol 4-phosphate pathway"/>
    <property type="evidence" value="ECO:0007669"/>
    <property type="project" value="UniProtKB-UniRule"/>
</dbReference>
<keyword evidence="6 9" id="KW-0479">Metal-binding</keyword>
<dbReference type="RefSeq" id="WP_078487427.1">
    <property type="nucleotide sequence ID" value="NZ_MPRJ01000047.1"/>
</dbReference>
<comment type="caution">
    <text evidence="12">The sequence shown here is derived from an EMBL/GenBank/DDBJ whole genome shotgun (WGS) entry which is preliminary data.</text>
</comment>
<dbReference type="EC" id="4.6.1.12" evidence="5 9"/>
<evidence type="ECO:0000256" key="7">
    <source>
        <dbReference type="ARBA" id="ARBA00023229"/>
    </source>
</evidence>
<feature type="binding site" evidence="9">
    <location>
        <position position="10"/>
    </location>
    <ligand>
        <name>a divalent metal cation</name>
        <dbReference type="ChEBI" id="CHEBI:60240"/>
    </ligand>
</feature>
<dbReference type="PROSITE" id="PS01350">
    <property type="entry name" value="ISPF"/>
    <property type="match status" value="1"/>
</dbReference>
<dbReference type="CDD" id="cd00554">
    <property type="entry name" value="MECDP_synthase"/>
    <property type="match status" value="1"/>
</dbReference>
<comment type="pathway">
    <text evidence="2 9">Isoprenoid biosynthesis; isopentenyl diphosphate biosynthesis via DXP pathway; isopentenyl diphosphate from 1-deoxy-D-xylulose 5-phosphate: step 4/6.</text>
</comment>
<dbReference type="AlphaFoldDB" id="A0A1T2KTW8"/>
<dbReference type="InterPro" id="IPR036571">
    <property type="entry name" value="MECDP_synthase_sf"/>
</dbReference>
<dbReference type="FunFam" id="3.30.1330.50:FF:000001">
    <property type="entry name" value="2-C-methyl-D-erythritol 2,4-cyclodiphosphate synthase"/>
    <property type="match status" value="1"/>
</dbReference>
<evidence type="ECO:0000256" key="4">
    <source>
        <dbReference type="ARBA" id="ARBA00011233"/>
    </source>
</evidence>
<dbReference type="GO" id="GO:0016114">
    <property type="term" value="P:terpenoid biosynthetic process"/>
    <property type="evidence" value="ECO:0007669"/>
    <property type="project" value="InterPro"/>
</dbReference>
<feature type="binding site" evidence="9">
    <location>
        <position position="8"/>
    </location>
    <ligand>
        <name>a divalent metal cation</name>
        <dbReference type="ChEBI" id="CHEBI:60240"/>
    </ligand>
</feature>
<comment type="similarity">
    <text evidence="3 9 10">Belongs to the IspF family.</text>
</comment>